<dbReference type="InterPro" id="IPR007343">
    <property type="entry name" value="Uncharacterised_pept_Zn_put"/>
</dbReference>
<feature type="region of interest" description="Disordered" evidence="1">
    <location>
        <begin position="58"/>
        <end position="83"/>
    </location>
</feature>
<dbReference type="RefSeq" id="WP_285186201.1">
    <property type="nucleotide sequence ID" value="NZ_CP126981.1"/>
</dbReference>
<evidence type="ECO:0000256" key="2">
    <source>
        <dbReference type="SAM" id="SignalP"/>
    </source>
</evidence>
<keyword evidence="4" id="KW-1185">Reference proteome</keyword>
<accession>A0ABY8VVP8</accession>
<dbReference type="EMBL" id="CP126981">
    <property type="protein sequence ID" value="WIM86727.1"/>
    <property type="molecule type" value="Genomic_DNA"/>
</dbReference>
<gene>
    <name evidence="3" type="ORF">PT015_17820</name>
</gene>
<dbReference type="SUPFAM" id="SSF55486">
    <property type="entry name" value="Metalloproteases ('zincins'), catalytic domain"/>
    <property type="match status" value="1"/>
</dbReference>
<dbReference type="PROSITE" id="PS51257">
    <property type="entry name" value="PROKAR_LIPOPROTEIN"/>
    <property type="match status" value="1"/>
</dbReference>
<organism evidence="3 4">
    <name type="scientific">Candidatus Mycobacterium wuenschmannii</name>
    <dbReference type="NCBI Taxonomy" id="3027808"/>
    <lineage>
        <taxon>Bacteria</taxon>
        <taxon>Bacillati</taxon>
        <taxon>Actinomycetota</taxon>
        <taxon>Actinomycetes</taxon>
        <taxon>Mycobacteriales</taxon>
        <taxon>Mycobacteriaceae</taxon>
        <taxon>Mycobacterium</taxon>
    </lineage>
</organism>
<dbReference type="Proteomes" id="UP001236585">
    <property type="component" value="Chromosome"/>
</dbReference>
<evidence type="ECO:0000313" key="4">
    <source>
        <dbReference type="Proteomes" id="UP001236585"/>
    </source>
</evidence>
<evidence type="ECO:0000313" key="3">
    <source>
        <dbReference type="EMBL" id="WIM86727.1"/>
    </source>
</evidence>
<protein>
    <submittedName>
        <fullName evidence="3">Neutral zinc metallopeptidase</fullName>
    </submittedName>
</protein>
<proteinExistence type="predicted"/>
<dbReference type="Pfam" id="PF04228">
    <property type="entry name" value="Zn_peptidase"/>
    <property type="match status" value="1"/>
</dbReference>
<feature type="chain" id="PRO_5045701817" evidence="2">
    <location>
        <begin position="34"/>
        <end position="495"/>
    </location>
</feature>
<feature type="signal peptide" evidence="2">
    <location>
        <begin position="1"/>
        <end position="33"/>
    </location>
</feature>
<evidence type="ECO:0000256" key="1">
    <source>
        <dbReference type="SAM" id="MobiDB-lite"/>
    </source>
</evidence>
<keyword evidence="2" id="KW-0732">Signal</keyword>
<reference evidence="3 4" key="1">
    <citation type="journal article" date="2023" name="Microbiol. Resour. Announc.">
        <title>Complete Genome Sequence of Mycobacterium wuenschmanii, a novel Nontuberculous Mycobacterium Isolated from a captive population of Amazon Milk Frogs.</title>
        <authorList>
            <person name="Hicks J."/>
            <person name="Zeineldin M."/>
            <person name="Ward H."/>
            <person name="Wuenschmann A."/>
            <person name="Camp P."/>
            <person name="Farrell D."/>
            <person name="Lehman K."/>
            <person name="Thacker T."/>
            <person name="Cuthbert E."/>
        </authorList>
    </citation>
    <scope>NUCLEOTIDE SEQUENCE [LARGE SCALE GENOMIC DNA]</scope>
    <source>
        <strain evidence="3 4">Wuenschmanii</strain>
    </source>
</reference>
<sequence>MQHCPHRDAARPSRLRTAVAVLLAAICLVPATAGCSPTVLAGRPASMLYDPDRVGGLPASGGFSGRRPDAGPPRGSVEGSNGSDDDRLALLAVNDIQDFWTATYPQFFSGQYRPIAKVRSYDSNTRGSIAACGQRNGYKSVNASYCRTDDSIAWDRGVLVPMTRKYFGDISVAGTLAHEFGHAVQTRAHSVHTLTRTLVKEQQADCFAGVYLRWVAQGHSTRFAMNTTDGLDHVLAGGITLRDPTDEPENARDAHGSALDRVAAFQEGFNGDPAVCAAIDRDEIARRHVGLPAALQTYSADESPAGEMSITENSLGLLMETLTAIFHPAKAPALTVGGSGDCAQTRPSPPASYCPATNTVNVDLAGLREIGTYADNETRQLLQGDDTAFSVVTSRYMLAVQQEQGVGLTGERAALRTACLTGVAQRAMAEPVAVPSGNNLTLNAGDLDEAISGLLTNHLVASDTNGDSVPAGFTRITAFRSGLVGDAAQCYRNFP</sequence>
<name>A0ABY8VVP8_9MYCO</name>